<feature type="transmembrane region" description="Helical" evidence="2">
    <location>
        <begin position="226"/>
        <end position="249"/>
    </location>
</feature>
<name>A0AA39LYY5_9BILA</name>
<evidence type="ECO:0000313" key="4">
    <source>
        <dbReference type="Proteomes" id="UP001175271"/>
    </source>
</evidence>
<sequence length="347" mass="38117">MVSESSTRSSDCQAPDRPDSPPSSISHYVIINDKCCCGCSYKSCGVIVAVLSLISGFALGLEGVTRISDHIDFGTIALIIAILEIIGAVCFLLAIFQKIRHPAIWVYVGSIMATVVYGIVHAVVIGPDFSTYSYVSAYFDSSKVPRNHPDPIIMYIILVIAELVHIALATFFIYTAFKWSHFGEGICCFGMCTYTSGAVLAGLLGFVCGTLGIVGAIVYLEEQGFFSLFEGCVGFLQLVGGLCLLLVVCRNIHPNIIWVYISSVFVGIVYVNIHVIYFNARDIVFVHPGGSSDITQDATFWVLRSFSFIAQCFVIVFGSYLIYFALVCMKDLKDYGCRLWNKDRGFK</sequence>
<evidence type="ECO:0000256" key="1">
    <source>
        <dbReference type="SAM" id="MobiDB-lite"/>
    </source>
</evidence>
<proteinExistence type="predicted"/>
<feature type="transmembrane region" description="Helical" evidence="2">
    <location>
        <begin position="103"/>
        <end position="125"/>
    </location>
</feature>
<feature type="transmembrane region" description="Helical" evidence="2">
    <location>
        <begin position="298"/>
        <end position="323"/>
    </location>
</feature>
<feature type="transmembrane region" description="Helical" evidence="2">
    <location>
        <begin position="256"/>
        <end position="278"/>
    </location>
</feature>
<feature type="compositionally biased region" description="Polar residues" evidence="1">
    <location>
        <begin position="1"/>
        <end position="12"/>
    </location>
</feature>
<feature type="transmembrane region" description="Helical" evidence="2">
    <location>
        <begin position="152"/>
        <end position="177"/>
    </location>
</feature>
<feature type="region of interest" description="Disordered" evidence="1">
    <location>
        <begin position="1"/>
        <end position="22"/>
    </location>
</feature>
<evidence type="ECO:0000256" key="2">
    <source>
        <dbReference type="SAM" id="Phobius"/>
    </source>
</evidence>
<feature type="transmembrane region" description="Helical" evidence="2">
    <location>
        <begin position="73"/>
        <end position="96"/>
    </location>
</feature>
<protein>
    <submittedName>
        <fullName evidence="3">Uncharacterized protein</fullName>
    </submittedName>
</protein>
<keyword evidence="2" id="KW-1133">Transmembrane helix</keyword>
<organism evidence="3 4">
    <name type="scientific">Steinernema hermaphroditum</name>
    <dbReference type="NCBI Taxonomy" id="289476"/>
    <lineage>
        <taxon>Eukaryota</taxon>
        <taxon>Metazoa</taxon>
        <taxon>Ecdysozoa</taxon>
        <taxon>Nematoda</taxon>
        <taxon>Chromadorea</taxon>
        <taxon>Rhabditida</taxon>
        <taxon>Tylenchina</taxon>
        <taxon>Panagrolaimomorpha</taxon>
        <taxon>Strongyloidoidea</taxon>
        <taxon>Steinernematidae</taxon>
        <taxon>Steinernema</taxon>
    </lineage>
</organism>
<keyword evidence="2" id="KW-0472">Membrane</keyword>
<accession>A0AA39LYY5</accession>
<dbReference type="EMBL" id="JAUCMV010000002">
    <property type="protein sequence ID" value="KAK0414722.1"/>
    <property type="molecule type" value="Genomic_DNA"/>
</dbReference>
<comment type="caution">
    <text evidence="3">The sequence shown here is derived from an EMBL/GenBank/DDBJ whole genome shotgun (WGS) entry which is preliminary data.</text>
</comment>
<reference evidence="3" key="1">
    <citation type="submission" date="2023-06" db="EMBL/GenBank/DDBJ databases">
        <title>Genomic analysis of the entomopathogenic nematode Steinernema hermaphroditum.</title>
        <authorList>
            <person name="Schwarz E.M."/>
            <person name="Heppert J.K."/>
            <person name="Baniya A."/>
            <person name="Schwartz H.T."/>
            <person name="Tan C.-H."/>
            <person name="Antoshechkin I."/>
            <person name="Sternberg P.W."/>
            <person name="Goodrich-Blair H."/>
            <person name="Dillman A.R."/>
        </authorList>
    </citation>
    <scope>NUCLEOTIDE SEQUENCE</scope>
    <source>
        <strain evidence="3">PS9179</strain>
        <tissue evidence="3">Whole animal</tissue>
    </source>
</reference>
<evidence type="ECO:0000313" key="3">
    <source>
        <dbReference type="EMBL" id="KAK0414722.1"/>
    </source>
</evidence>
<dbReference type="AlphaFoldDB" id="A0AA39LYY5"/>
<dbReference type="Proteomes" id="UP001175271">
    <property type="component" value="Unassembled WGS sequence"/>
</dbReference>
<feature type="transmembrane region" description="Helical" evidence="2">
    <location>
        <begin position="44"/>
        <end position="61"/>
    </location>
</feature>
<keyword evidence="4" id="KW-1185">Reference proteome</keyword>
<feature type="transmembrane region" description="Helical" evidence="2">
    <location>
        <begin position="198"/>
        <end position="220"/>
    </location>
</feature>
<gene>
    <name evidence="3" type="ORF">QR680_011584</name>
</gene>
<keyword evidence="2" id="KW-0812">Transmembrane</keyword>